<proteinExistence type="predicted"/>
<evidence type="ECO:0000256" key="1">
    <source>
        <dbReference type="SAM" id="MobiDB-lite"/>
    </source>
</evidence>
<name>A0A7R8WP75_9CRUS</name>
<dbReference type="EMBL" id="OB673306">
    <property type="protein sequence ID" value="CAD7235538.1"/>
    <property type="molecule type" value="Genomic_DNA"/>
</dbReference>
<feature type="compositionally biased region" description="Low complexity" evidence="1">
    <location>
        <begin position="294"/>
        <end position="303"/>
    </location>
</feature>
<dbReference type="InterPro" id="IPR024420">
    <property type="entry name" value="TRAPP_III_complex_Trs85"/>
</dbReference>
<organism evidence="2">
    <name type="scientific">Cyprideis torosa</name>
    <dbReference type="NCBI Taxonomy" id="163714"/>
    <lineage>
        <taxon>Eukaryota</taxon>
        <taxon>Metazoa</taxon>
        <taxon>Ecdysozoa</taxon>
        <taxon>Arthropoda</taxon>
        <taxon>Crustacea</taxon>
        <taxon>Oligostraca</taxon>
        <taxon>Ostracoda</taxon>
        <taxon>Podocopa</taxon>
        <taxon>Podocopida</taxon>
        <taxon>Cytherocopina</taxon>
        <taxon>Cytheroidea</taxon>
        <taxon>Cytherideidae</taxon>
        <taxon>Cyprideis</taxon>
    </lineage>
</organism>
<gene>
    <name evidence="2" type="ORF">CTOB1V02_LOCUS13353</name>
</gene>
<dbReference type="Pfam" id="PF12739">
    <property type="entry name" value="TRAPPC-Trs85"/>
    <property type="match status" value="1"/>
</dbReference>
<accession>A0A7R8WP75</accession>
<evidence type="ECO:0000313" key="2">
    <source>
        <dbReference type="EMBL" id="CAD7235538.1"/>
    </source>
</evidence>
<feature type="non-terminal residue" evidence="2">
    <location>
        <position position="328"/>
    </location>
</feature>
<feature type="region of interest" description="Disordered" evidence="1">
    <location>
        <begin position="294"/>
        <end position="328"/>
    </location>
</feature>
<dbReference type="AlphaFoldDB" id="A0A7R8WP75"/>
<dbReference type="PANTHER" id="PTHR12975:SF6">
    <property type="entry name" value="TRAFFICKING PROTEIN PARTICLE COMPLEX SUBUNIT 8"/>
    <property type="match status" value="1"/>
</dbReference>
<reference evidence="2" key="1">
    <citation type="submission" date="2020-11" db="EMBL/GenBank/DDBJ databases">
        <authorList>
            <person name="Tran Van P."/>
        </authorList>
    </citation>
    <scope>NUCLEOTIDE SEQUENCE</scope>
</reference>
<sequence>MEKVSLPESHRAFLLRRLSPCVLVMASADADAVCLKNNLTFAELLQPFSQMLGFEAMLADPTSTEHRSSTGGSSLKSTRVTDPWVQFIDQHWRIPPEQHLGSKFLSEVVAERCQNVVNSSHNADRISMTILPPSSTEPYTVSIPSTTPWYDGWKDLLFQFIPPADHEFQRHMLAVLFVVSSSHPDAYNQLMQLTTMQNELQHTLSPSATHLKWFSPSLLKHFVVLHDLSSEVEMSTAQSLYDHIKSQFSATMCHLITLNEAPPPETEATPPALTSFFEPFIASHMLASRASAAAGSGADSTSSPITPMMTDSGLGSTSFPSAVREGTE</sequence>
<protein>
    <submittedName>
        <fullName evidence="2">Uncharacterized protein</fullName>
    </submittedName>
</protein>
<dbReference type="GO" id="GO:1990072">
    <property type="term" value="C:TRAPPIII protein complex"/>
    <property type="evidence" value="ECO:0007669"/>
    <property type="project" value="TreeGrafter"/>
</dbReference>
<dbReference type="OrthoDB" id="203724at2759"/>
<dbReference type="PANTHER" id="PTHR12975">
    <property type="entry name" value="TRANSPORT PROTEIN TRAPP"/>
    <property type="match status" value="1"/>
</dbReference>